<reference evidence="1" key="1">
    <citation type="journal article" date="2009" name="PLoS Genet.">
        <title>Sequencing, mapping, and analysis of 27,455 maize full-length cDNAs.</title>
        <authorList>
            <person name="Soderlund C."/>
            <person name="Descour A."/>
            <person name="Kudrna D."/>
            <person name="Bomhoff M."/>
            <person name="Boyd L."/>
            <person name="Currie J."/>
            <person name="Angelova A."/>
            <person name="Collura K."/>
            <person name="Wissotski M."/>
            <person name="Ashley E."/>
            <person name="Morrow D."/>
            <person name="Fernandes J."/>
            <person name="Walbot V."/>
            <person name="Yu Y."/>
        </authorList>
    </citation>
    <scope>NUCLEOTIDE SEQUENCE</scope>
    <source>
        <strain evidence="1">B73</strain>
    </source>
</reference>
<protein>
    <submittedName>
        <fullName evidence="1">Uncharacterized protein</fullName>
    </submittedName>
</protein>
<organism evidence="1">
    <name type="scientific">Zea mays</name>
    <name type="common">Maize</name>
    <dbReference type="NCBI Taxonomy" id="4577"/>
    <lineage>
        <taxon>Eukaryota</taxon>
        <taxon>Viridiplantae</taxon>
        <taxon>Streptophyta</taxon>
        <taxon>Embryophyta</taxon>
        <taxon>Tracheophyta</taxon>
        <taxon>Spermatophyta</taxon>
        <taxon>Magnoliopsida</taxon>
        <taxon>Liliopsida</taxon>
        <taxon>Poales</taxon>
        <taxon>Poaceae</taxon>
        <taxon>PACMAD clade</taxon>
        <taxon>Panicoideae</taxon>
        <taxon>Andropogonodae</taxon>
        <taxon>Andropogoneae</taxon>
        <taxon>Tripsacinae</taxon>
        <taxon>Zea</taxon>
    </lineage>
</organism>
<sequence>MKSFMLAGTSQQSASYSIVWTKLGFRGYSSRWQISSRSWWRSMRGHTRQELVVLSRGYRPGAGARVRIIWESGRITLSRHRGGRVVATGLDTPAEVQYLVKVVVDTRGTGAIRVTAGAMVAFQGFRMQGVATSLIHQAEVVMVVHAW</sequence>
<accession>C4J2Q6</accession>
<dbReference type="AlphaFoldDB" id="C4J2Q6"/>
<dbReference type="EMBL" id="BT085103">
    <property type="protein sequence ID" value="ACR35456.1"/>
    <property type="molecule type" value="mRNA"/>
</dbReference>
<evidence type="ECO:0000313" key="1">
    <source>
        <dbReference type="EMBL" id="ACR35456.1"/>
    </source>
</evidence>
<name>C4J2Q6_MAIZE</name>
<proteinExistence type="evidence at transcript level"/>